<evidence type="ECO:0000256" key="3">
    <source>
        <dbReference type="ARBA" id="ARBA00023163"/>
    </source>
</evidence>
<dbReference type="PROSITE" id="PS00041">
    <property type="entry name" value="HTH_ARAC_FAMILY_1"/>
    <property type="match status" value="1"/>
</dbReference>
<dbReference type="Pfam" id="PF12833">
    <property type="entry name" value="HTH_18"/>
    <property type="match status" value="1"/>
</dbReference>
<sequence>MRLSHVAADTTAEPTRRTPLHVRLLWLPQALPGTLFAALDVLRVAAQVAALQRPGSPRELSWKIVSASGRTMPSPFSPPRSTKPESRRAPRRPPAQSLLLIPALAADNAPHLGETVARATTALRLVERHAQAGGWVAACGGGIAVPAELGLLDGHRVAAPWVYQSWMGRRYPRCDFSADDSMGMAGRVFTCVAPASMTEFMLRVLGHLHDPDLAQACSQVLLHQPLRQQLTPTLVASQWITKTSDSPVYRAMQWLQANVDKPYRLAPVAAAAAASERTLLRHFRQVTGMTPLDYLHHLRIERAKMLLEVTLHGVHGIAEACGYSDTASFRRLFQRKTGMSLSEYRSRYTLRARRPHWRVERQAPPA</sequence>
<dbReference type="Gene3D" id="1.10.10.60">
    <property type="entry name" value="Homeodomain-like"/>
    <property type="match status" value="2"/>
</dbReference>
<name>A0ABZ0CVN1_9BURK</name>
<dbReference type="PANTHER" id="PTHR43280:SF2">
    <property type="entry name" value="HTH-TYPE TRANSCRIPTIONAL REGULATOR EXSA"/>
    <property type="match status" value="1"/>
</dbReference>
<evidence type="ECO:0000313" key="6">
    <source>
        <dbReference type="EMBL" id="WOB07196.1"/>
    </source>
</evidence>
<dbReference type="InterPro" id="IPR018060">
    <property type="entry name" value="HTH_AraC"/>
</dbReference>
<dbReference type="Gene3D" id="3.40.50.880">
    <property type="match status" value="1"/>
</dbReference>
<dbReference type="RefSeq" id="WP_316699868.1">
    <property type="nucleotide sequence ID" value="NZ_CP136336.1"/>
</dbReference>
<keyword evidence="2" id="KW-0238">DNA-binding</keyword>
<dbReference type="Proteomes" id="UP001303946">
    <property type="component" value="Chromosome"/>
</dbReference>
<accession>A0ABZ0CVN1</accession>
<dbReference type="EMBL" id="CP136336">
    <property type="protein sequence ID" value="WOB07196.1"/>
    <property type="molecule type" value="Genomic_DNA"/>
</dbReference>
<organism evidence="6 7">
    <name type="scientific">Piscinibacter gummiphilus</name>
    <dbReference type="NCBI Taxonomy" id="946333"/>
    <lineage>
        <taxon>Bacteria</taxon>
        <taxon>Pseudomonadati</taxon>
        <taxon>Pseudomonadota</taxon>
        <taxon>Betaproteobacteria</taxon>
        <taxon>Burkholderiales</taxon>
        <taxon>Sphaerotilaceae</taxon>
        <taxon>Piscinibacter</taxon>
    </lineage>
</organism>
<evidence type="ECO:0000256" key="1">
    <source>
        <dbReference type="ARBA" id="ARBA00023015"/>
    </source>
</evidence>
<dbReference type="SMART" id="SM00342">
    <property type="entry name" value="HTH_ARAC"/>
    <property type="match status" value="1"/>
</dbReference>
<feature type="region of interest" description="Disordered" evidence="4">
    <location>
        <begin position="70"/>
        <end position="93"/>
    </location>
</feature>
<protein>
    <submittedName>
        <fullName evidence="6">Helix-turn-helix domain-containing protein</fullName>
    </submittedName>
</protein>
<dbReference type="InterPro" id="IPR029062">
    <property type="entry name" value="Class_I_gatase-like"/>
</dbReference>
<keyword evidence="7" id="KW-1185">Reference proteome</keyword>
<dbReference type="PROSITE" id="PS01124">
    <property type="entry name" value="HTH_ARAC_FAMILY_2"/>
    <property type="match status" value="1"/>
</dbReference>
<gene>
    <name evidence="6" type="ORF">RXV79_20040</name>
</gene>
<evidence type="ECO:0000259" key="5">
    <source>
        <dbReference type="PROSITE" id="PS01124"/>
    </source>
</evidence>
<evidence type="ECO:0000256" key="4">
    <source>
        <dbReference type="SAM" id="MobiDB-lite"/>
    </source>
</evidence>
<proteinExistence type="predicted"/>
<dbReference type="InterPro" id="IPR018062">
    <property type="entry name" value="HTH_AraC-typ_CS"/>
</dbReference>
<reference evidence="6 7" key="1">
    <citation type="submission" date="2023-10" db="EMBL/GenBank/DDBJ databases">
        <title>Bacteria for the degradation of biodegradable plastic PBAT(Polybutylene adipate terephthalate).</title>
        <authorList>
            <person name="Weon H.-Y."/>
            <person name="Yeon J."/>
        </authorList>
    </citation>
    <scope>NUCLEOTIDE SEQUENCE [LARGE SCALE GENOMIC DNA]</scope>
    <source>
        <strain evidence="6 7">SBD 7-3</strain>
    </source>
</reference>
<keyword evidence="1" id="KW-0805">Transcription regulation</keyword>
<dbReference type="SUPFAM" id="SSF46689">
    <property type="entry name" value="Homeodomain-like"/>
    <property type="match status" value="2"/>
</dbReference>
<feature type="domain" description="HTH araC/xylS-type" evidence="5">
    <location>
        <begin position="249"/>
        <end position="347"/>
    </location>
</feature>
<keyword evidence="3" id="KW-0804">Transcription</keyword>
<evidence type="ECO:0000256" key="2">
    <source>
        <dbReference type="ARBA" id="ARBA00023125"/>
    </source>
</evidence>
<dbReference type="SUPFAM" id="SSF52317">
    <property type="entry name" value="Class I glutamine amidotransferase-like"/>
    <property type="match status" value="1"/>
</dbReference>
<dbReference type="PANTHER" id="PTHR43280">
    <property type="entry name" value="ARAC-FAMILY TRANSCRIPTIONAL REGULATOR"/>
    <property type="match status" value="1"/>
</dbReference>
<dbReference type="InterPro" id="IPR009057">
    <property type="entry name" value="Homeodomain-like_sf"/>
</dbReference>
<evidence type="ECO:0000313" key="7">
    <source>
        <dbReference type="Proteomes" id="UP001303946"/>
    </source>
</evidence>